<dbReference type="EMBL" id="MNAD01001304">
    <property type="protein sequence ID" value="OJT06518.1"/>
    <property type="molecule type" value="Genomic_DNA"/>
</dbReference>
<dbReference type="Proteomes" id="UP000184267">
    <property type="component" value="Unassembled WGS sequence"/>
</dbReference>
<comment type="caution">
    <text evidence="2">The sequence shown here is derived from an EMBL/GenBank/DDBJ whole genome shotgun (WGS) entry which is preliminary data.</text>
</comment>
<feature type="transmembrane region" description="Helical" evidence="1">
    <location>
        <begin position="23"/>
        <end position="41"/>
    </location>
</feature>
<evidence type="ECO:0000256" key="1">
    <source>
        <dbReference type="SAM" id="Phobius"/>
    </source>
</evidence>
<evidence type="ECO:0000313" key="2">
    <source>
        <dbReference type="EMBL" id="OJT06518.1"/>
    </source>
</evidence>
<dbReference type="AlphaFoldDB" id="A0A1M2VG34"/>
<proteinExistence type="predicted"/>
<name>A0A1M2VG34_TRAPU</name>
<keyword evidence="3" id="KW-1185">Reference proteome</keyword>
<protein>
    <submittedName>
        <fullName evidence="2">Uncharacterized protein</fullName>
    </submittedName>
</protein>
<gene>
    <name evidence="2" type="ORF">TRAPUB_2595</name>
</gene>
<sequence length="66" mass="7193">MRAFSSLYEEPAFEEPSPKERSVFYAVVGAAVTIASTVAAIQINGSPQWLSPAYVCIRVFPIRVSS</sequence>
<evidence type="ECO:0000313" key="3">
    <source>
        <dbReference type="Proteomes" id="UP000184267"/>
    </source>
</evidence>
<keyword evidence="1" id="KW-0812">Transmembrane</keyword>
<accession>A0A1M2VG34</accession>
<organism evidence="2 3">
    <name type="scientific">Trametes pubescens</name>
    <name type="common">White-rot fungus</name>
    <dbReference type="NCBI Taxonomy" id="154538"/>
    <lineage>
        <taxon>Eukaryota</taxon>
        <taxon>Fungi</taxon>
        <taxon>Dikarya</taxon>
        <taxon>Basidiomycota</taxon>
        <taxon>Agaricomycotina</taxon>
        <taxon>Agaricomycetes</taxon>
        <taxon>Polyporales</taxon>
        <taxon>Polyporaceae</taxon>
        <taxon>Trametes</taxon>
    </lineage>
</organism>
<reference evidence="2 3" key="1">
    <citation type="submission" date="2016-10" db="EMBL/GenBank/DDBJ databases">
        <title>Genome sequence of the basidiomycete white-rot fungus Trametes pubescens.</title>
        <authorList>
            <person name="Makela M.R."/>
            <person name="Granchi Z."/>
            <person name="Peng M."/>
            <person name="De Vries R.P."/>
            <person name="Grigoriev I."/>
            <person name="Riley R."/>
            <person name="Hilden K."/>
        </authorList>
    </citation>
    <scope>NUCLEOTIDE SEQUENCE [LARGE SCALE GENOMIC DNA]</scope>
    <source>
        <strain evidence="2 3">FBCC735</strain>
    </source>
</reference>
<keyword evidence="1" id="KW-1133">Transmembrane helix</keyword>
<keyword evidence="1" id="KW-0472">Membrane</keyword>